<dbReference type="NCBIfam" id="TIGR04149">
    <property type="entry name" value="GG_sam_targ_CFB"/>
    <property type="match status" value="1"/>
</dbReference>
<dbReference type="EMBL" id="CP030104">
    <property type="protein sequence ID" value="AWX46130.1"/>
    <property type="molecule type" value="Genomic_DNA"/>
</dbReference>
<organism evidence="1 2">
    <name type="scientific">Flagellimonas maritima</name>
    <dbReference type="NCBI Taxonomy" id="1383885"/>
    <lineage>
        <taxon>Bacteria</taxon>
        <taxon>Pseudomonadati</taxon>
        <taxon>Bacteroidota</taxon>
        <taxon>Flavobacteriia</taxon>
        <taxon>Flavobacteriales</taxon>
        <taxon>Flavobacteriaceae</taxon>
        <taxon>Flagellimonas</taxon>
    </lineage>
</organism>
<evidence type="ECO:0000313" key="1">
    <source>
        <dbReference type="EMBL" id="AWX46130.1"/>
    </source>
</evidence>
<reference evidence="1 2" key="1">
    <citation type="submission" date="2018-06" db="EMBL/GenBank/DDBJ databases">
        <title>Spongiibacterium sp. HME9304 Genome sequencing and assembly.</title>
        <authorList>
            <person name="Kang H."/>
            <person name="Kim H."/>
            <person name="Joh K."/>
        </authorList>
    </citation>
    <scope>NUCLEOTIDE SEQUENCE [LARGE SCALE GENOMIC DNA]</scope>
    <source>
        <strain evidence="1 2">HME9304</strain>
    </source>
</reference>
<gene>
    <name evidence="1" type="ORF">HME9304_03162</name>
</gene>
<dbReference type="InterPro" id="IPR026408">
    <property type="entry name" value="GG_sam_targ_CFB"/>
</dbReference>
<evidence type="ECO:0000313" key="2">
    <source>
        <dbReference type="Proteomes" id="UP000248536"/>
    </source>
</evidence>
<sequence length="66" mass="7634">MANLQSPNSEKEEESLTLYDMEKLNLKNLKKQQLDASKMKNISGGYGYRCPTYYCTYVNPNAICCW</sequence>
<keyword evidence="2" id="KW-1185">Reference proteome</keyword>
<protein>
    <submittedName>
        <fullName evidence="1">Uncharacterized protein</fullName>
    </submittedName>
</protein>
<proteinExistence type="predicted"/>
<name>A0A2Z4LWN5_9FLAO</name>
<dbReference type="Proteomes" id="UP000248536">
    <property type="component" value="Chromosome"/>
</dbReference>
<dbReference type="AlphaFoldDB" id="A0A2Z4LWN5"/>
<accession>A0A2Z4LWN5</accession>
<dbReference type="KEGG" id="spon:HME9304_03162"/>
<dbReference type="RefSeq" id="WP_112379446.1">
    <property type="nucleotide sequence ID" value="NZ_CP030104.1"/>
</dbReference>